<evidence type="ECO:0000259" key="8">
    <source>
        <dbReference type="PROSITE" id="PS50893"/>
    </source>
</evidence>
<evidence type="ECO:0000256" key="4">
    <source>
        <dbReference type="ARBA" id="ARBA00022741"/>
    </source>
</evidence>
<dbReference type="PANTHER" id="PTHR43553:SF24">
    <property type="entry name" value="ENERGY-COUPLING FACTOR TRANSPORTER ATP-BINDING PROTEIN ECFA1"/>
    <property type="match status" value="1"/>
</dbReference>
<dbReference type="GO" id="GO:0042626">
    <property type="term" value="F:ATPase-coupled transmembrane transporter activity"/>
    <property type="evidence" value="ECO:0007669"/>
    <property type="project" value="TreeGrafter"/>
</dbReference>
<feature type="domain" description="ABC transporter" evidence="8">
    <location>
        <begin position="292"/>
        <end position="513"/>
    </location>
</feature>
<keyword evidence="3" id="KW-1003">Cell membrane</keyword>
<comment type="similarity">
    <text evidence="1">Belongs to the ABC transporter superfamily.</text>
</comment>
<protein>
    <submittedName>
        <fullName evidence="9">HMP/thiamine import ATP-binding protein YkoD</fullName>
    </submittedName>
</protein>
<dbReference type="InterPro" id="IPR003439">
    <property type="entry name" value="ABC_transporter-like_ATP-bd"/>
</dbReference>
<keyword evidence="6" id="KW-1278">Translocase</keyword>
<dbReference type="InterPro" id="IPR003593">
    <property type="entry name" value="AAA+_ATPase"/>
</dbReference>
<dbReference type="CDD" id="cd03225">
    <property type="entry name" value="ABC_cobalt_CbiO_domain1"/>
    <property type="match status" value="2"/>
</dbReference>
<dbReference type="GO" id="GO:0043190">
    <property type="term" value="C:ATP-binding cassette (ABC) transporter complex"/>
    <property type="evidence" value="ECO:0007669"/>
    <property type="project" value="TreeGrafter"/>
</dbReference>
<proteinExistence type="inferred from homology"/>
<dbReference type="InterPro" id="IPR050095">
    <property type="entry name" value="ECF_ABC_transporter_ATP-bd"/>
</dbReference>
<dbReference type="AlphaFoldDB" id="A0A919Y9W4"/>
<dbReference type="Proteomes" id="UP000678895">
    <property type="component" value="Unassembled WGS sequence"/>
</dbReference>
<accession>A0A919Y9W4</accession>
<dbReference type="Gene3D" id="3.40.50.300">
    <property type="entry name" value="P-loop containing nucleotide triphosphate hydrolases"/>
    <property type="match status" value="2"/>
</dbReference>
<dbReference type="GO" id="GO:0005524">
    <property type="term" value="F:ATP binding"/>
    <property type="evidence" value="ECO:0007669"/>
    <property type="project" value="UniProtKB-KW"/>
</dbReference>
<dbReference type="InterPro" id="IPR027417">
    <property type="entry name" value="P-loop_NTPase"/>
</dbReference>
<dbReference type="EMBL" id="BORS01000038">
    <property type="protein sequence ID" value="GIO45213.1"/>
    <property type="molecule type" value="Genomic_DNA"/>
</dbReference>
<name>A0A919Y9W4_9BACL</name>
<dbReference type="GO" id="GO:0016887">
    <property type="term" value="F:ATP hydrolysis activity"/>
    <property type="evidence" value="ECO:0007669"/>
    <property type="project" value="InterPro"/>
</dbReference>
<sequence>MKTGAKDKLLKEELITVESESAVGEALRLERVCYRYKADSKPVLDEITFSLEPGEWVTIAGPSGCGKSTLARILAGDLPRAGGGLRTGEVLVNGIDPADAKIAETARTIGLVFQDPDAQLVLGRVEDEVAFGPENLCLPPEVIRRQVAAALEAAGLEERRRDSIAELSGGGRQRTAIASVLALETPILVLDEAASNLDAAGRRRLQELLQRLHRQGRTLLVVTGRLDELALAAPRLIVLDEDGHLVQDGPSGALLREERPLLRQLGLLPAEQRVRATGGGSPNSVPPAVPLLEISGLTFQYGRNTPAVLEDVSLKLQPGEWHLLTGDNGSGKTTLSRLLLGLLPLPAGSIFWQGRDIAGISLYELAEEIGYVFQQPELQFVTANVMEELLYGPRCQLRLRAKDDLPEQVMQQAEEVLQLLGLHLEQDASPYLLSGGKKRLLSAASVFMTGKKLIILDEPTAGADYLGAGRLSALCRRAVQEGASILMITHEPEFFAGEYTVRWHLDNGRLKRT</sequence>
<keyword evidence="10" id="KW-1185">Reference proteome</keyword>
<dbReference type="SUPFAM" id="SSF52540">
    <property type="entry name" value="P-loop containing nucleoside triphosphate hydrolases"/>
    <property type="match status" value="2"/>
</dbReference>
<keyword evidence="4" id="KW-0547">Nucleotide-binding</keyword>
<evidence type="ECO:0000256" key="5">
    <source>
        <dbReference type="ARBA" id="ARBA00022840"/>
    </source>
</evidence>
<keyword evidence="7" id="KW-0472">Membrane</keyword>
<reference evidence="9" key="1">
    <citation type="submission" date="2021-03" db="EMBL/GenBank/DDBJ databases">
        <title>Antimicrobial resistance genes in bacteria isolated from Japanese honey, and their potential for conferring macrolide and lincosamide resistance in the American foulbrood pathogen Paenibacillus larvae.</title>
        <authorList>
            <person name="Okamoto M."/>
            <person name="Kumagai M."/>
            <person name="Kanamori H."/>
            <person name="Takamatsu D."/>
        </authorList>
    </citation>
    <scope>NUCLEOTIDE SEQUENCE</scope>
    <source>
        <strain evidence="9">J41TS4</strain>
    </source>
</reference>
<dbReference type="InterPro" id="IPR015856">
    <property type="entry name" value="ABC_transpr_CbiO/EcfA_su"/>
</dbReference>
<organism evidence="9 10">
    <name type="scientific">Paenibacillus apis</name>
    <dbReference type="NCBI Taxonomy" id="1792174"/>
    <lineage>
        <taxon>Bacteria</taxon>
        <taxon>Bacillati</taxon>
        <taxon>Bacillota</taxon>
        <taxon>Bacilli</taxon>
        <taxon>Bacillales</taxon>
        <taxon>Paenibacillaceae</taxon>
        <taxon>Paenibacillus</taxon>
    </lineage>
</organism>
<dbReference type="PANTHER" id="PTHR43553">
    <property type="entry name" value="HEAVY METAL TRANSPORTER"/>
    <property type="match status" value="1"/>
</dbReference>
<evidence type="ECO:0000313" key="9">
    <source>
        <dbReference type="EMBL" id="GIO45213.1"/>
    </source>
</evidence>
<keyword evidence="2" id="KW-0813">Transport</keyword>
<dbReference type="Pfam" id="PF00005">
    <property type="entry name" value="ABC_tran"/>
    <property type="match status" value="2"/>
</dbReference>
<evidence type="ECO:0000256" key="3">
    <source>
        <dbReference type="ARBA" id="ARBA00022475"/>
    </source>
</evidence>
<evidence type="ECO:0000256" key="2">
    <source>
        <dbReference type="ARBA" id="ARBA00022448"/>
    </source>
</evidence>
<evidence type="ECO:0000313" key="10">
    <source>
        <dbReference type="Proteomes" id="UP000678895"/>
    </source>
</evidence>
<dbReference type="RefSeq" id="WP_301630972.1">
    <property type="nucleotide sequence ID" value="NZ_BORS01000038.1"/>
</dbReference>
<evidence type="ECO:0000256" key="6">
    <source>
        <dbReference type="ARBA" id="ARBA00022967"/>
    </source>
</evidence>
<dbReference type="SMART" id="SM00382">
    <property type="entry name" value="AAA"/>
    <property type="match status" value="2"/>
</dbReference>
<evidence type="ECO:0000256" key="1">
    <source>
        <dbReference type="ARBA" id="ARBA00005417"/>
    </source>
</evidence>
<evidence type="ECO:0000256" key="7">
    <source>
        <dbReference type="ARBA" id="ARBA00023136"/>
    </source>
</evidence>
<feature type="domain" description="ABC transporter" evidence="8">
    <location>
        <begin position="27"/>
        <end position="267"/>
    </location>
</feature>
<keyword evidence="5 9" id="KW-0067">ATP-binding</keyword>
<gene>
    <name evidence="9" type="primary">ykoD</name>
    <name evidence="9" type="ORF">J41TS4_49710</name>
</gene>
<dbReference type="PROSITE" id="PS50893">
    <property type="entry name" value="ABC_TRANSPORTER_2"/>
    <property type="match status" value="2"/>
</dbReference>
<comment type="caution">
    <text evidence="9">The sequence shown here is derived from an EMBL/GenBank/DDBJ whole genome shotgun (WGS) entry which is preliminary data.</text>
</comment>